<evidence type="ECO:0000313" key="4">
    <source>
        <dbReference type="Proteomes" id="UP000663881"/>
    </source>
</evidence>
<reference evidence="3" key="1">
    <citation type="submission" date="2021-02" db="EMBL/GenBank/DDBJ databases">
        <authorList>
            <person name="Nowell W R."/>
        </authorList>
    </citation>
    <scope>NUCLEOTIDE SEQUENCE</scope>
</reference>
<dbReference type="PANTHER" id="PTHR46579">
    <property type="entry name" value="F5/8 TYPE C DOMAIN-CONTAINING PROTEIN-RELATED"/>
    <property type="match status" value="1"/>
</dbReference>
<feature type="compositionally biased region" description="Polar residues" evidence="1">
    <location>
        <begin position="927"/>
        <end position="937"/>
    </location>
</feature>
<feature type="compositionally biased region" description="Polar residues" evidence="1">
    <location>
        <begin position="767"/>
        <end position="781"/>
    </location>
</feature>
<evidence type="ECO:0000313" key="2">
    <source>
        <dbReference type="EMBL" id="CAF1003002.1"/>
    </source>
</evidence>
<name>A0A819FC01_9BILA</name>
<feature type="region of interest" description="Disordered" evidence="1">
    <location>
        <begin position="811"/>
        <end position="838"/>
    </location>
</feature>
<dbReference type="PANTHER" id="PTHR46579:SF1">
    <property type="entry name" value="F5_8 TYPE C DOMAIN-CONTAINING PROTEIN"/>
    <property type="match status" value="1"/>
</dbReference>
<accession>A0A819FC01</accession>
<dbReference type="AlphaFoldDB" id="A0A819FC01"/>
<evidence type="ECO:0000313" key="3">
    <source>
        <dbReference type="EMBL" id="CAF3862155.1"/>
    </source>
</evidence>
<dbReference type="EMBL" id="CAJNON010000126">
    <property type="protein sequence ID" value="CAF1003002.1"/>
    <property type="molecule type" value="Genomic_DNA"/>
</dbReference>
<feature type="region of interest" description="Disordered" evidence="1">
    <location>
        <begin position="744"/>
        <end position="794"/>
    </location>
</feature>
<dbReference type="Proteomes" id="UP000663881">
    <property type="component" value="Unassembled WGS sequence"/>
</dbReference>
<feature type="compositionally biased region" description="Low complexity" evidence="1">
    <location>
        <begin position="746"/>
        <end position="766"/>
    </location>
</feature>
<comment type="caution">
    <text evidence="3">The sequence shown here is derived from an EMBL/GenBank/DDBJ whole genome shotgun (WGS) entry which is preliminary data.</text>
</comment>
<dbReference type="OrthoDB" id="10062362at2759"/>
<dbReference type="EMBL" id="CAJOAY010001587">
    <property type="protein sequence ID" value="CAF3862155.1"/>
    <property type="molecule type" value="Genomic_DNA"/>
</dbReference>
<feature type="region of interest" description="Disordered" evidence="1">
    <location>
        <begin position="890"/>
        <end position="937"/>
    </location>
</feature>
<feature type="compositionally biased region" description="Basic residues" evidence="1">
    <location>
        <begin position="904"/>
        <end position="915"/>
    </location>
</feature>
<evidence type="ECO:0000256" key="1">
    <source>
        <dbReference type="SAM" id="MobiDB-lite"/>
    </source>
</evidence>
<proteinExistence type="predicted"/>
<gene>
    <name evidence="3" type="ORF">OKA104_LOCUS22100</name>
    <name evidence="2" type="ORF">VCS650_LOCUS14835</name>
</gene>
<protein>
    <submittedName>
        <fullName evidence="3">Uncharacterized protein</fullName>
    </submittedName>
</protein>
<sequence>MYQKTFYSRRVVERRNEKRKQRLRRLEKRSNYLEISSDSEEENQHIQETQCSTATTNNIFPTIIDDLSCYNNYHDDEHDNTHILNNIVDNFNDQSPPLYNDSKLSLKESMKLLMNLLISDINLDKQNILRLLKIIKCILPQPNTLPVTWKSIMKLFGRNNLFTTTFLCSLCHTKCDKTKFNTKICRNESCTRSKVVLKTHETTELVNLDVRTQLTSIINRNFNLILKNSDYFPKSDISSGAFYQTTISKLKCNTLTIVLHTDGAPLIRTTKQAIWPLFGSIVEICPPVREYQKNIILLGLWSSKSIWSGSIVLYPYDHNNLQLRSHSSFIAAAKEAQEKSTKKRIKSVTGVKGLSCLLEIMSYPQQILLDYMHLVCLGHVQTMIKRWIDLVDKSDVKTMDNMLFNIRVPHNIHVVYRESMSNVDRWKAKHSRLFVLNIGLPIGVANLPCLYASHWVIYCIAIKLLHAPELPSDIDFAEHLINFYCRTISKVYDQSLEYYSLHAHLHFPAQVRLHGGLSFCSAFTFESCIRYIKKKVHGTKNLASQIAYWYDMENMVNDTKFEIPSCNGISVIDFKSEQLVEYHQIIINLILLNDQHLKEIIFYKRYKHHFITYHTILYDKSFKCCSYIVSYDNKNNDIICYGRIIVFYEYDNIYFAFIQKYNISKKKISDFVELPIEVIERLNQLYPLMELSNDYDIISVGTFRHKCISIPFQDVFCSMSEIESAAERLDKEMNTDLESDCEAVVKNSKNNKQQQRQNLSSQTNLSRTTTQIDNSSTTKTNHTQKKNDHSATQTRIQSLASTDLYMPSTIYKTPPPINTSVHNKRVQETSIERSTSSTGGILRSVDNVARSTKNVRPAERMLTFDDDFGEGDSDDDEQSVESVLDLDSLLPSTSATNDRNNIRIPKRSLPKTSKRTSHEKTAKRLCTKSSASTTNDSGNNEAIMLLKTLMLSVADLNKDMYQASKDIKNLLVSVDKVDKKINILYENQKKMQRALSKKKINVALNGDQFGDENIIVDDSPFKSTLTYVNSEGVSVDLLQLYGAQTHMGRYVALVMDKLFTFEEITTITKDELVNDERYLIIKEAVRSRFKLNHEMLQSEWSTLHESILQKRRNELKKKKSSAGNVTVQPAPQVALQNSFDDFIGSFAI</sequence>
<organism evidence="3 4">
    <name type="scientific">Adineta steineri</name>
    <dbReference type="NCBI Taxonomy" id="433720"/>
    <lineage>
        <taxon>Eukaryota</taxon>
        <taxon>Metazoa</taxon>
        <taxon>Spiralia</taxon>
        <taxon>Gnathifera</taxon>
        <taxon>Rotifera</taxon>
        <taxon>Eurotatoria</taxon>
        <taxon>Bdelloidea</taxon>
        <taxon>Adinetida</taxon>
        <taxon>Adinetidae</taxon>
        <taxon>Adineta</taxon>
    </lineage>
</organism>
<dbReference type="Proteomes" id="UP000663891">
    <property type="component" value="Unassembled WGS sequence"/>
</dbReference>